<dbReference type="OrthoDB" id="376362at2157"/>
<keyword evidence="3" id="KW-1185">Reference proteome</keyword>
<dbReference type="EMBL" id="FNFE01000002">
    <property type="protein sequence ID" value="SDJ95182.1"/>
    <property type="molecule type" value="Genomic_DNA"/>
</dbReference>
<dbReference type="RefSeq" id="WP_090304949.1">
    <property type="nucleotide sequence ID" value="NZ_FNFE01000002.1"/>
</dbReference>
<sequence>MSTDQAGLSLRFDAGRFEEQLLYLILILQLTLGAMLVVVAVGWLFFSFNHLSYSAQSVLYLFGVIPILIGLAAPLYVLTYLYE</sequence>
<evidence type="ECO:0000313" key="2">
    <source>
        <dbReference type="EMBL" id="SDJ95182.1"/>
    </source>
</evidence>
<keyword evidence="1" id="KW-1133">Transmembrane helix</keyword>
<accession>A0A1G8XX34</accession>
<reference evidence="3" key="1">
    <citation type="submission" date="2016-10" db="EMBL/GenBank/DDBJ databases">
        <authorList>
            <person name="Varghese N."/>
            <person name="Submissions S."/>
        </authorList>
    </citation>
    <scope>NUCLEOTIDE SEQUENCE [LARGE SCALE GENOMIC DNA]</scope>
    <source>
        <strain evidence="3">B4,CECT 8067,JCM 17497</strain>
    </source>
</reference>
<proteinExistence type="predicted"/>
<organism evidence="2 3">
    <name type="scientific">Natronorubrum texcoconense</name>
    <dbReference type="NCBI Taxonomy" id="1095776"/>
    <lineage>
        <taxon>Archaea</taxon>
        <taxon>Methanobacteriati</taxon>
        <taxon>Methanobacteriota</taxon>
        <taxon>Stenosarchaea group</taxon>
        <taxon>Halobacteria</taxon>
        <taxon>Halobacteriales</taxon>
        <taxon>Natrialbaceae</taxon>
        <taxon>Natronorubrum</taxon>
    </lineage>
</organism>
<keyword evidence="1" id="KW-0812">Transmembrane</keyword>
<dbReference type="Proteomes" id="UP000198882">
    <property type="component" value="Unassembled WGS sequence"/>
</dbReference>
<evidence type="ECO:0000256" key="1">
    <source>
        <dbReference type="SAM" id="Phobius"/>
    </source>
</evidence>
<name>A0A1G8XX34_9EURY</name>
<keyword evidence="1" id="KW-0472">Membrane</keyword>
<feature type="transmembrane region" description="Helical" evidence="1">
    <location>
        <begin position="58"/>
        <end position="82"/>
    </location>
</feature>
<gene>
    <name evidence="2" type="ORF">SAMN04515672_1938</name>
</gene>
<protein>
    <submittedName>
        <fullName evidence="2">Uncharacterized protein</fullName>
    </submittedName>
</protein>
<evidence type="ECO:0000313" key="3">
    <source>
        <dbReference type="Proteomes" id="UP000198882"/>
    </source>
</evidence>
<feature type="transmembrane region" description="Helical" evidence="1">
    <location>
        <begin position="21"/>
        <end position="46"/>
    </location>
</feature>
<dbReference type="AlphaFoldDB" id="A0A1G8XX34"/>